<organism evidence="2 3">
    <name type="scientific">Thermodesulfobium narugense DSM 14796</name>
    <dbReference type="NCBI Taxonomy" id="747365"/>
    <lineage>
        <taxon>Bacteria</taxon>
        <taxon>Pseudomonadati</taxon>
        <taxon>Thermodesulfobiota</taxon>
        <taxon>Thermodesulfobiia</taxon>
        <taxon>Thermodesulfobiales</taxon>
        <taxon>Thermodesulfobiaceae</taxon>
        <taxon>Thermodesulfobium</taxon>
    </lineage>
</organism>
<feature type="transmembrane region" description="Helical" evidence="1">
    <location>
        <begin position="54"/>
        <end position="72"/>
    </location>
</feature>
<dbReference type="STRING" id="747365.Thena_0368"/>
<feature type="transmembrane region" description="Helical" evidence="1">
    <location>
        <begin position="92"/>
        <end position="110"/>
    </location>
</feature>
<reference evidence="2 3" key="1">
    <citation type="submission" date="2011-04" db="EMBL/GenBank/DDBJ databases">
        <title>The complete genome of Thermodesulfobium narugense DSM 14796.</title>
        <authorList>
            <consortium name="US DOE Joint Genome Institute (JGI-PGF)"/>
            <person name="Lucas S."/>
            <person name="Han J."/>
            <person name="Lapidus A."/>
            <person name="Bruce D."/>
            <person name="Goodwin L."/>
            <person name="Pitluck S."/>
            <person name="Peters L."/>
            <person name="Kyrpides N."/>
            <person name="Mavromatis K."/>
            <person name="Pagani I."/>
            <person name="Ivanova N."/>
            <person name="Ovchinnikova G."/>
            <person name="Zhang X."/>
            <person name="Saunders L."/>
            <person name="Detter J.C."/>
            <person name="Tapia R."/>
            <person name="Han C."/>
            <person name="Land M."/>
            <person name="Hauser L."/>
            <person name="Markowitz V."/>
            <person name="Cheng J.-F."/>
            <person name="Hugenholtz P."/>
            <person name="Woyke T."/>
            <person name="Wu D."/>
            <person name="Spring S."/>
            <person name="Schroeder M."/>
            <person name="Brambilla E."/>
            <person name="Klenk H.-P."/>
            <person name="Eisen J.A."/>
        </authorList>
    </citation>
    <scope>NUCLEOTIDE SEQUENCE [LARGE SCALE GENOMIC DNA]</scope>
    <source>
        <strain evidence="2 3">DSM 14796</strain>
    </source>
</reference>
<gene>
    <name evidence="2" type="ORF">Thena_0368</name>
</gene>
<dbReference type="EMBL" id="CP002690">
    <property type="protein sequence ID" value="AEE14014.1"/>
    <property type="molecule type" value="Genomic_DNA"/>
</dbReference>
<dbReference type="RefSeq" id="WP_013755743.1">
    <property type="nucleotide sequence ID" value="NC_015499.1"/>
</dbReference>
<dbReference type="AlphaFoldDB" id="M1E7J3"/>
<dbReference type="eggNOG" id="ENOG502Z9KT">
    <property type="taxonomic scope" value="Bacteria"/>
</dbReference>
<protein>
    <recommendedName>
        <fullName evidence="4">Urease accessory protein UreH-like transmembrane domain-containing protein</fullName>
    </recommendedName>
</protein>
<dbReference type="OrthoDB" id="9814919at2"/>
<proteinExistence type="predicted"/>
<name>M1E7J3_9BACT</name>
<dbReference type="Proteomes" id="UP000011765">
    <property type="component" value="Chromosome"/>
</dbReference>
<evidence type="ECO:0000313" key="3">
    <source>
        <dbReference type="Proteomes" id="UP000011765"/>
    </source>
</evidence>
<feature type="transmembrane region" description="Helical" evidence="1">
    <location>
        <begin position="180"/>
        <end position="205"/>
    </location>
</feature>
<dbReference type="KEGG" id="tnr:Thena_0368"/>
<keyword evidence="1" id="KW-0472">Membrane</keyword>
<dbReference type="HOGENOM" id="CLU_942587_0_0_9"/>
<keyword evidence="1" id="KW-0812">Transmembrane</keyword>
<feature type="transmembrane region" description="Helical" evidence="1">
    <location>
        <begin position="146"/>
        <end position="168"/>
    </location>
</feature>
<feature type="transmembrane region" description="Helical" evidence="1">
    <location>
        <begin position="12"/>
        <end position="33"/>
    </location>
</feature>
<accession>M1E7J3</accession>
<keyword evidence="1" id="KW-1133">Transmembrane helix</keyword>
<keyword evidence="3" id="KW-1185">Reference proteome</keyword>
<evidence type="ECO:0000256" key="1">
    <source>
        <dbReference type="SAM" id="Phobius"/>
    </source>
</evidence>
<feature type="transmembrane region" description="Helical" evidence="1">
    <location>
        <begin position="226"/>
        <end position="247"/>
    </location>
</feature>
<evidence type="ECO:0008006" key="4">
    <source>
        <dbReference type="Google" id="ProtNLM"/>
    </source>
</evidence>
<feature type="transmembrane region" description="Helical" evidence="1">
    <location>
        <begin position="259"/>
        <end position="283"/>
    </location>
</feature>
<evidence type="ECO:0000313" key="2">
    <source>
        <dbReference type="EMBL" id="AEE14014.1"/>
    </source>
</evidence>
<sequence>MDLINYLLHSHIELTVPMIILFSFVLGVIHGYTPDEHTWPITFSYAVGSYSARKGLIIGFAFSLAFTVQRALASELANLALFPLTSSDLFEYGTYVLVGLAMMFGGFYVFKTNNVFHLHFGKIDSDHHRMAVSGKIDREHKLSVRIALLHGFIAGWGFGAFALVLYTVLAPQMPSHLLGWVPGAFFGLGTMITQVILGAFFGFITTKIGFPIEVARFAAQRTAARTLIFGGAAFFVVGFLGLFDMVYNPPFLNVTKYDLGFVLVVFSVFVVGLLSLFYEYYYYKIRYR</sequence>